<sequence>MYYPESVVDAAYIEVQAYTDGTFHITYVESRHGDRWLCRWDRHDSPDYSRDHFHEPPAARHSDGVNRDYPLHLGDVLADVVVPWVNRRVGVVWDNYEG</sequence>
<proteinExistence type="predicted"/>
<dbReference type="AlphaFoldDB" id="M0HGC7"/>
<evidence type="ECO:0000313" key="2">
    <source>
        <dbReference type="Proteomes" id="UP000011571"/>
    </source>
</evidence>
<reference evidence="1 2" key="1">
    <citation type="journal article" date="2014" name="PLoS Genet.">
        <title>Phylogenetically driven sequencing of extremely halophilic archaea reveals strategies for static and dynamic osmo-response.</title>
        <authorList>
            <person name="Becker E.A."/>
            <person name="Seitzer P.M."/>
            <person name="Tritt A."/>
            <person name="Larsen D."/>
            <person name="Krusor M."/>
            <person name="Yao A.I."/>
            <person name="Wu D."/>
            <person name="Madern D."/>
            <person name="Eisen J.A."/>
            <person name="Darling A.E."/>
            <person name="Facciotti M.T."/>
        </authorList>
    </citation>
    <scope>NUCLEOTIDE SEQUENCE [LARGE SCALE GENOMIC DNA]</scope>
    <source>
        <strain evidence="2">ATCC 33959 / DSM 4427 / JCM 8863 / NBRC 102184 / NCIMB 2188 / Ma 2.38</strain>
    </source>
</reference>
<dbReference type="Proteomes" id="UP000011571">
    <property type="component" value="Unassembled WGS sequence"/>
</dbReference>
<gene>
    <name evidence="1" type="ORF">C454_04682</name>
</gene>
<keyword evidence="2" id="KW-1185">Reference proteome</keyword>
<comment type="caution">
    <text evidence="1">The sequence shown here is derived from an EMBL/GenBank/DDBJ whole genome shotgun (WGS) entry which is preliminary data.</text>
</comment>
<protein>
    <submittedName>
        <fullName evidence="1">Uncharacterized protein</fullName>
    </submittedName>
</protein>
<name>M0HGC7_HALGM</name>
<accession>M0HGC7</accession>
<evidence type="ECO:0000313" key="1">
    <source>
        <dbReference type="EMBL" id="ELZ83580.1"/>
    </source>
</evidence>
<dbReference type="EMBL" id="AOLJ01000011">
    <property type="protein sequence ID" value="ELZ83580.1"/>
    <property type="molecule type" value="Genomic_DNA"/>
</dbReference>
<dbReference type="InterPro" id="IPR045397">
    <property type="entry name" value="TumE-like"/>
</dbReference>
<dbReference type="PATRIC" id="fig|1227459.3.peg.884"/>
<dbReference type="Pfam" id="PF20126">
    <property type="entry name" value="TumE"/>
    <property type="match status" value="1"/>
</dbReference>
<organism evidence="1 2">
    <name type="scientific">Haloferax gibbonsii (strain ATCC 33959 / DSM 4427 / JCM 8863 / NBRC 102184 / NCIMB 2188 / Ma 2.38)</name>
    <dbReference type="NCBI Taxonomy" id="1227459"/>
    <lineage>
        <taxon>Archaea</taxon>
        <taxon>Methanobacteriati</taxon>
        <taxon>Methanobacteriota</taxon>
        <taxon>Stenosarchaea group</taxon>
        <taxon>Halobacteria</taxon>
        <taxon>Halobacteriales</taxon>
        <taxon>Haloferacaceae</taxon>
        <taxon>Haloferax</taxon>
    </lineage>
</organism>